<gene>
    <name evidence="1" type="ORF">NS319_08385</name>
</gene>
<evidence type="ECO:0000313" key="2">
    <source>
        <dbReference type="Proteomes" id="UP000072867"/>
    </source>
</evidence>
<sequence>MGKDKRARADNRLTAIALANLVAAIVDTMQNTDLPNDIVHHFLDELDRLNTLMLPPTGAGAFMHFVTDVLRSEAAAND</sequence>
<proteinExistence type="predicted"/>
<name>A0A147HYR8_9SPHN</name>
<reference evidence="1 2" key="1">
    <citation type="journal article" date="2016" name="Front. Microbiol.">
        <title>Genomic Resource of Rice Seed Associated Bacteria.</title>
        <authorList>
            <person name="Midha S."/>
            <person name="Bansal K."/>
            <person name="Sharma S."/>
            <person name="Kumar N."/>
            <person name="Patil P.P."/>
            <person name="Chaudhry V."/>
            <person name="Patil P.B."/>
        </authorList>
    </citation>
    <scope>NUCLEOTIDE SEQUENCE [LARGE SCALE GENOMIC DNA]</scope>
    <source>
        <strain evidence="1 2">NS319</strain>
    </source>
</reference>
<accession>A0A147HYR8</accession>
<protein>
    <submittedName>
        <fullName evidence="1">Uncharacterized protein</fullName>
    </submittedName>
</protein>
<dbReference type="EMBL" id="LDTD01000056">
    <property type="protein sequence ID" value="KTT70155.1"/>
    <property type="molecule type" value="Genomic_DNA"/>
</dbReference>
<organism evidence="1 2">
    <name type="scientific">Sphingomonas sanguinis</name>
    <dbReference type="NCBI Taxonomy" id="33051"/>
    <lineage>
        <taxon>Bacteria</taxon>
        <taxon>Pseudomonadati</taxon>
        <taxon>Pseudomonadota</taxon>
        <taxon>Alphaproteobacteria</taxon>
        <taxon>Sphingomonadales</taxon>
        <taxon>Sphingomonadaceae</taxon>
        <taxon>Sphingomonas</taxon>
    </lineage>
</organism>
<evidence type="ECO:0000313" key="1">
    <source>
        <dbReference type="EMBL" id="KTT70155.1"/>
    </source>
</evidence>
<comment type="caution">
    <text evidence="1">The sequence shown here is derived from an EMBL/GenBank/DDBJ whole genome shotgun (WGS) entry which is preliminary data.</text>
</comment>
<dbReference type="RefSeq" id="WP_058733215.1">
    <property type="nucleotide sequence ID" value="NZ_LDTD01000056.1"/>
</dbReference>
<dbReference type="Proteomes" id="UP000072867">
    <property type="component" value="Unassembled WGS sequence"/>
</dbReference>
<dbReference type="AlphaFoldDB" id="A0A147HYR8"/>
<dbReference type="PATRIC" id="fig|33051.3.peg.2812"/>